<accession>A0A975BMJ2</accession>
<keyword evidence="2" id="KW-1185">Reference proteome</keyword>
<organism evidence="1 2">
    <name type="scientific">Desulfonema magnum</name>
    <dbReference type="NCBI Taxonomy" id="45655"/>
    <lineage>
        <taxon>Bacteria</taxon>
        <taxon>Pseudomonadati</taxon>
        <taxon>Thermodesulfobacteriota</taxon>
        <taxon>Desulfobacteria</taxon>
        <taxon>Desulfobacterales</taxon>
        <taxon>Desulfococcaceae</taxon>
        <taxon>Desulfonema</taxon>
    </lineage>
</organism>
<protein>
    <submittedName>
        <fullName evidence="1">Cytidylate kinase-like family protein</fullName>
    </submittedName>
</protein>
<dbReference type="Pfam" id="PF13189">
    <property type="entry name" value="Cytidylate_kin2"/>
    <property type="match status" value="1"/>
</dbReference>
<dbReference type="AlphaFoldDB" id="A0A975BMJ2"/>
<dbReference type="KEGG" id="dmm:dnm_043030"/>
<dbReference type="RefSeq" id="WP_207683103.1">
    <property type="nucleotide sequence ID" value="NZ_CP061800.1"/>
</dbReference>
<evidence type="ECO:0000313" key="1">
    <source>
        <dbReference type="EMBL" id="QTA88261.1"/>
    </source>
</evidence>
<dbReference type="GO" id="GO:0016301">
    <property type="term" value="F:kinase activity"/>
    <property type="evidence" value="ECO:0007669"/>
    <property type="project" value="UniProtKB-KW"/>
</dbReference>
<dbReference type="InterPro" id="IPR027417">
    <property type="entry name" value="P-loop_NTPase"/>
</dbReference>
<keyword evidence="1" id="KW-0808">Transferase</keyword>
<proteinExistence type="predicted"/>
<dbReference type="EMBL" id="CP061800">
    <property type="protein sequence ID" value="QTA88261.1"/>
    <property type="molecule type" value="Genomic_DNA"/>
</dbReference>
<keyword evidence="1" id="KW-0418">Kinase</keyword>
<dbReference type="Proteomes" id="UP000663722">
    <property type="component" value="Chromosome"/>
</dbReference>
<dbReference type="Gene3D" id="3.40.50.300">
    <property type="entry name" value="P-loop containing nucleotide triphosphate hydrolases"/>
    <property type="match status" value="1"/>
</dbReference>
<dbReference type="SUPFAM" id="SSF52540">
    <property type="entry name" value="P-loop containing nucleoside triphosphate hydrolases"/>
    <property type="match status" value="1"/>
</dbReference>
<evidence type="ECO:0000313" key="2">
    <source>
        <dbReference type="Proteomes" id="UP000663722"/>
    </source>
</evidence>
<reference evidence="1" key="1">
    <citation type="journal article" date="2021" name="Microb. Physiol.">
        <title>Proteogenomic Insights into the Physiology of Marine, Sulfate-Reducing, Filamentous Desulfonema limicola and Desulfonema magnum.</title>
        <authorList>
            <person name="Schnaars V."/>
            <person name="Wohlbrand L."/>
            <person name="Scheve S."/>
            <person name="Hinrichs C."/>
            <person name="Reinhardt R."/>
            <person name="Rabus R."/>
        </authorList>
    </citation>
    <scope>NUCLEOTIDE SEQUENCE</scope>
    <source>
        <strain evidence="1">4be13</strain>
    </source>
</reference>
<name>A0A975BMJ2_9BACT</name>
<sequence length="220" mass="24849">MAKRSVEQMIEEQVQRWQLMQAEPKKEEPVPVITISREAGSGGRLVAQGLAEKLGLDLFHQEVIHEMAESAKVSDRLLETLDEKGLNVLENWISSLVDDRHLWPDQYLRHLLKIVGAIGKHGQAVMVGRGANFVLPPEKRFRVRVVAPLKVRVQNVSRDFGVSVEEANRRVIRTDSDRKAFIRKYFHADITNPLNYDLVINTGTISIEAAVNAVAKVLEK</sequence>
<gene>
    <name evidence="1" type="ORF">dnm_043030</name>
</gene>